<accession>A0ABT8WP48</accession>
<dbReference type="Proteomes" id="UP001176806">
    <property type="component" value="Unassembled WGS sequence"/>
</dbReference>
<proteinExistence type="predicted"/>
<sequence>MYKQKHNNDNTAYITNLKMDHRIANVQRKETPNKTGMPNQLKQGIENLSGIDMSDVRVHYNSPKPAQLNAHAYAQGNQIHMGSGQEKHLAHEAWHVVQQKQGRVRPTMSFKGQAINDNPGLEKEADIMGSKALRSF</sequence>
<evidence type="ECO:0000259" key="1">
    <source>
        <dbReference type="Pfam" id="PF13699"/>
    </source>
</evidence>
<keyword evidence="3" id="KW-1185">Reference proteome</keyword>
<evidence type="ECO:0000313" key="3">
    <source>
        <dbReference type="Proteomes" id="UP001176806"/>
    </source>
</evidence>
<evidence type="ECO:0000313" key="2">
    <source>
        <dbReference type="EMBL" id="MDO5974903.1"/>
    </source>
</evidence>
<comment type="caution">
    <text evidence="2">The sequence shown here is derived from an EMBL/GenBank/DDBJ whole genome shotgun (WGS) entry which is preliminary data.</text>
</comment>
<dbReference type="EMBL" id="JAUOEL010000004">
    <property type="protein sequence ID" value="MDO5974903.1"/>
    <property type="molecule type" value="Genomic_DNA"/>
</dbReference>
<dbReference type="RefSeq" id="WP_303302053.1">
    <property type="nucleotide sequence ID" value="NZ_BAABDA010000018.1"/>
</dbReference>
<gene>
    <name evidence="2" type="ORF">Q4Q40_11960</name>
</gene>
<reference evidence="2" key="1">
    <citation type="submission" date="2023-07" db="EMBL/GenBank/DDBJ databases">
        <title>Two novel species in the genus Flavivirga.</title>
        <authorList>
            <person name="Kwon K."/>
        </authorList>
    </citation>
    <scope>NUCLEOTIDE SEQUENCE</scope>
    <source>
        <strain evidence="2">KACC 14158</strain>
    </source>
</reference>
<protein>
    <submittedName>
        <fullName evidence="2">DUF4157 domain-containing protein</fullName>
    </submittedName>
</protein>
<organism evidence="2 3">
    <name type="scientific">Flavivirga jejuensis</name>
    <dbReference type="NCBI Taxonomy" id="870487"/>
    <lineage>
        <taxon>Bacteria</taxon>
        <taxon>Pseudomonadati</taxon>
        <taxon>Bacteroidota</taxon>
        <taxon>Flavobacteriia</taxon>
        <taxon>Flavobacteriales</taxon>
        <taxon>Flavobacteriaceae</taxon>
        <taxon>Flavivirga</taxon>
    </lineage>
</organism>
<dbReference type="Pfam" id="PF13699">
    <property type="entry name" value="eCIS_core"/>
    <property type="match status" value="1"/>
</dbReference>
<feature type="domain" description="eCIS core" evidence="1">
    <location>
        <begin position="37"/>
        <end position="102"/>
    </location>
</feature>
<name>A0ABT8WP48_9FLAO</name>
<dbReference type="InterPro" id="IPR025295">
    <property type="entry name" value="eCIS_core_dom"/>
</dbReference>